<feature type="region of interest" description="Disordered" evidence="1">
    <location>
        <begin position="405"/>
        <end position="439"/>
    </location>
</feature>
<name>A0AAD9AR97_9PEZI</name>
<proteinExistence type="predicted"/>
<keyword evidence="2" id="KW-0472">Membrane</keyword>
<feature type="transmembrane region" description="Helical" evidence="2">
    <location>
        <begin position="107"/>
        <end position="127"/>
    </location>
</feature>
<keyword evidence="4" id="KW-1185">Reference proteome</keyword>
<feature type="transmembrane region" description="Helical" evidence="2">
    <location>
        <begin position="497"/>
        <end position="522"/>
    </location>
</feature>
<gene>
    <name evidence="3" type="ORF">CCHR01_05360</name>
</gene>
<feature type="compositionally biased region" description="Low complexity" evidence="1">
    <location>
        <begin position="405"/>
        <end position="434"/>
    </location>
</feature>
<sequence length="641" mass="70863">MVSLGQNATLYFDDIGNFLDRKIVPTKDTSGADNWYSKCTHKIHDEWIKNNATSQENIAEGLIMDIHGNRLFHVEENKRIVNDSWGVSLSLCRDYCSRGHIKMATNFNRFAAGSTSYLLPWLALTAQLPYETGGIDSDILSVCVGLGSPMLMTISLMITILNKTWIHKAFRSLKSRHRVYLREDRGKMSERADAAVVIAEVAQQAPTRLKQTEQSLAREVFLDKHERWWKQARDYLESTRRGVTLSLVAQMSVAIIAWIFTAVGSLQTKVGNTEEALILSSGSLWIWLVPVIWGWILVGTQNKAETMQTALDDETGPDGYQPGIEVAGDFLADPPSSSVNAQDSVNGNEDSRRTPPNLWIFNVAGFQKQEGPAFNYARTLTWINFANNLLIAFEDAIRPHELISAGPQQPASQADSQSSPAGSQANPTHNNSTTSPPPHLYEYSNLEELSGAKPIFWKNVAFSILMGILVQWGTTMLAFILASETVVKGLGCRSGGYLIYGILSTAACVSLLVSAALSHVAMREYEKERFEKPPENGFGLGAHICRALAVFLRLLGCFLLVANTVWLLLISIWELIGFFDSCYCASTELSKKEAGWILLFKGTDALKEDAQAAWGVGIGLGFVLIFLAGAVFYLASRHKHQ</sequence>
<evidence type="ECO:0000313" key="3">
    <source>
        <dbReference type="EMBL" id="KAK1852024.1"/>
    </source>
</evidence>
<dbReference type="Proteomes" id="UP001243330">
    <property type="component" value="Unassembled WGS sequence"/>
</dbReference>
<evidence type="ECO:0000313" key="4">
    <source>
        <dbReference type="Proteomes" id="UP001243330"/>
    </source>
</evidence>
<comment type="caution">
    <text evidence="3">The sequence shown here is derived from an EMBL/GenBank/DDBJ whole genome shotgun (WGS) entry which is preliminary data.</text>
</comment>
<protein>
    <submittedName>
        <fullName evidence="3">Uncharacterized protein</fullName>
    </submittedName>
</protein>
<accession>A0AAD9AR97</accession>
<feature type="transmembrane region" description="Helical" evidence="2">
    <location>
        <begin position="139"/>
        <end position="161"/>
    </location>
</feature>
<evidence type="ECO:0000256" key="2">
    <source>
        <dbReference type="SAM" id="Phobius"/>
    </source>
</evidence>
<organism evidence="3 4">
    <name type="scientific">Colletotrichum chrysophilum</name>
    <dbReference type="NCBI Taxonomy" id="1836956"/>
    <lineage>
        <taxon>Eukaryota</taxon>
        <taxon>Fungi</taxon>
        <taxon>Dikarya</taxon>
        <taxon>Ascomycota</taxon>
        <taxon>Pezizomycotina</taxon>
        <taxon>Sordariomycetes</taxon>
        <taxon>Hypocreomycetidae</taxon>
        <taxon>Glomerellales</taxon>
        <taxon>Glomerellaceae</taxon>
        <taxon>Colletotrichum</taxon>
        <taxon>Colletotrichum gloeosporioides species complex</taxon>
    </lineage>
</organism>
<keyword evidence="2" id="KW-0812">Transmembrane</keyword>
<dbReference type="EMBL" id="JAQOWY010000084">
    <property type="protein sequence ID" value="KAK1852024.1"/>
    <property type="molecule type" value="Genomic_DNA"/>
</dbReference>
<dbReference type="AlphaFoldDB" id="A0AAD9AR97"/>
<feature type="transmembrane region" description="Helical" evidence="2">
    <location>
        <begin position="612"/>
        <end position="635"/>
    </location>
</feature>
<feature type="transmembrane region" description="Helical" evidence="2">
    <location>
        <begin position="550"/>
        <end position="573"/>
    </location>
</feature>
<reference evidence="3" key="1">
    <citation type="submission" date="2023-01" db="EMBL/GenBank/DDBJ databases">
        <title>Colletotrichum chrysophilum M932 genome sequence.</title>
        <authorList>
            <person name="Baroncelli R."/>
        </authorList>
    </citation>
    <scope>NUCLEOTIDE SEQUENCE</scope>
    <source>
        <strain evidence="3">M932</strain>
    </source>
</reference>
<feature type="compositionally biased region" description="Polar residues" evidence="1">
    <location>
        <begin position="335"/>
        <end position="348"/>
    </location>
</feature>
<feature type="transmembrane region" description="Helical" evidence="2">
    <location>
        <begin position="243"/>
        <end position="264"/>
    </location>
</feature>
<feature type="region of interest" description="Disordered" evidence="1">
    <location>
        <begin position="314"/>
        <end position="353"/>
    </location>
</feature>
<feature type="transmembrane region" description="Helical" evidence="2">
    <location>
        <begin position="276"/>
        <end position="298"/>
    </location>
</feature>
<feature type="transmembrane region" description="Helical" evidence="2">
    <location>
        <begin position="460"/>
        <end position="482"/>
    </location>
</feature>
<keyword evidence="2" id="KW-1133">Transmembrane helix</keyword>
<evidence type="ECO:0000256" key="1">
    <source>
        <dbReference type="SAM" id="MobiDB-lite"/>
    </source>
</evidence>